<dbReference type="OrthoDB" id="3253623at2759"/>
<keyword evidence="2" id="KW-1185">Reference proteome</keyword>
<dbReference type="EMBL" id="LAVV01005489">
    <property type="protein sequence ID" value="KNZ60835.1"/>
    <property type="molecule type" value="Genomic_DNA"/>
</dbReference>
<dbReference type="Proteomes" id="UP000037035">
    <property type="component" value="Unassembled WGS sequence"/>
</dbReference>
<protein>
    <submittedName>
        <fullName evidence="1">Uncharacterized protein</fullName>
    </submittedName>
</protein>
<feature type="non-terminal residue" evidence="1">
    <location>
        <position position="119"/>
    </location>
</feature>
<gene>
    <name evidence="1" type="ORF">VP01_14942g1</name>
</gene>
<organism evidence="1 2">
    <name type="scientific">Puccinia sorghi</name>
    <dbReference type="NCBI Taxonomy" id="27349"/>
    <lineage>
        <taxon>Eukaryota</taxon>
        <taxon>Fungi</taxon>
        <taxon>Dikarya</taxon>
        <taxon>Basidiomycota</taxon>
        <taxon>Pucciniomycotina</taxon>
        <taxon>Pucciniomycetes</taxon>
        <taxon>Pucciniales</taxon>
        <taxon>Pucciniaceae</taxon>
        <taxon>Puccinia</taxon>
    </lineage>
</organism>
<dbReference type="AlphaFoldDB" id="A0A0L6VL63"/>
<evidence type="ECO:0000313" key="1">
    <source>
        <dbReference type="EMBL" id="KNZ60835.1"/>
    </source>
</evidence>
<sequence length="119" mass="13565">ATPQSPVCGMDLFNPARFDSINRISRQPNHQLSPSKCLTQLPHGTKPSSVFIQQELKDWIEWFLSLPEVEASIENCNTQKASFKTRSSQPSFFNVCRLVQPSRKQTRREASLTRCHGPH</sequence>
<dbReference type="VEuPathDB" id="FungiDB:VP01_14942g1"/>
<comment type="caution">
    <text evidence="1">The sequence shown here is derived from an EMBL/GenBank/DDBJ whole genome shotgun (WGS) entry which is preliminary data.</text>
</comment>
<reference evidence="1 2" key="1">
    <citation type="submission" date="2015-08" db="EMBL/GenBank/DDBJ databases">
        <title>Next Generation Sequencing and Analysis of the Genome of Puccinia sorghi L Schw, the Causal Agent of Maize Common Rust.</title>
        <authorList>
            <person name="Rochi L."/>
            <person name="Burguener G."/>
            <person name="Darino M."/>
            <person name="Turjanski A."/>
            <person name="Kreff E."/>
            <person name="Dieguez M.J."/>
            <person name="Sacco F."/>
        </authorList>
    </citation>
    <scope>NUCLEOTIDE SEQUENCE [LARGE SCALE GENOMIC DNA]</scope>
    <source>
        <strain evidence="1 2">RO10H11247</strain>
    </source>
</reference>
<feature type="non-terminal residue" evidence="1">
    <location>
        <position position="1"/>
    </location>
</feature>
<accession>A0A0L6VL63</accession>
<name>A0A0L6VL63_9BASI</name>
<proteinExistence type="predicted"/>
<evidence type="ECO:0000313" key="2">
    <source>
        <dbReference type="Proteomes" id="UP000037035"/>
    </source>
</evidence>